<dbReference type="EnsemblMetazoa" id="PPA44134.1">
    <property type="protein sequence ID" value="PPA44134.1"/>
    <property type="gene ID" value="WBGene00282503"/>
</dbReference>
<dbReference type="AlphaFoldDB" id="A0A2A6CYG4"/>
<accession>A0A2A6CYG4</accession>
<organism evidence="1 2">
    <name type="scientific">Pristionchus pacificus</name>
    <name type="common">Parasitic nematode worm</name>
    <dbReference type="NCBI Taxonomy" id="54126"/>
    <lineage>
        <taxon>Eukaryota</taxon>
        <taxon>Metazoa</taxon>
        <taxon>Ecdysozoa</taxon>
        <taxon>Nematoda</taxon>
        <taxon>Chromadorea</taxon>
        <taxon>Rhabditida</taxon>
        <taxon>Rhabditina</taxon>
        <taxon>Diplogasteromorpha</taxon>
        <taxon>Diplogasteroidea</taxon>
        <taxon>Neodiplogasteridae</taxon>
        <taxon>Pristionchus</taxon>
    </lineage>
</organism>
<accession>A0A8R1Z4T2</accession>
<name>A0A2A6CYG4_PRIPA</name>
<gene>
    <name evidence="1" type="primary">WBGene00282503</name>
</gene>
<keyword evidence="2" id="KW-1185">Reference proteome</keyword>
<sequence>MLLPVVLVVDALIALLRKYEILKYAPLSSQLTTVAAVTMEERARRNIMNEHRSGSKWKLQSPTNNSAKSKLELTNLRSQNDSGTYSNIFHTTSLGSRSREEVEFLIERLSIAIASWYKRKTYAECEASIYVRARDE</sequence>
<proteinExistence type="predicted"/>
<dbReference type="Proteomes" id="UP000005239">
    <property type="component" value="Unassembled WGS sequence"/>
</dbReference>
<reference evidence="2" key="1">
    <citation type="journal article" date="2008" name="Nat. Genet.">
        <title>The Pristionchus pacificus genome provides a unique perspective on nematode lifestyle and parasitism.</title>
        <authorList>
            <person name="Dieterich C."/>
            <person name="Clifton S.W."/>
            <person name="Schuster L.N."/>
            <person name="Chinwalla A."/>
            <person name="Delehaunty K."/>
            <person name="Dinkelacker I."/>
            <person name="Fulton L."/>
            <person name="Fulton R."/>
            <person name="Godfrey J."/>
            <person name="Minx P."/>
            <person name="Mitreva M."/>
            <person name="Roeseler W."/>
            <person name="Tian H."/>
            <person name="Witte H."/>
            <person name="Yang S.P."/>
            <person name="Wilson R.K."/>
            <person name="Sommer R.J."/>
        </authorList>
    </citation>
    <scope>NUCLEOTIDE SEQUENCE [LARGE SCALE GENOMIC DNA]</scope>
    <source>
        <strain evidence="2">PS312</strain>
    </source>
</reference>
<protein>
    <submittedName>
        <fullName evidence="1">Uncharacterized protein</fullName>
    </submittedName>
</protein>
<evidence type="ECO:0000313" key="1">
    <source>
        <dbReference type="EnsemblMetazoa" id="PPA44134.1"/>
    </source>
</evidence>
<reference evidence="1" key="2">
    <citation type="submission" date="2022-06" db="UniProtKB">
        <authorList>
            <consortium name="EnsemblMetazoa"/>
        </authorList>
    </citation>
    <scope>IDENTIFICATION</scope>
    <source>
        <strain evidence="1">PS312</strain>
    </source>
</reference>
<evidence type="ECO:0000313" key="2">
    <source>
        <dbReference type="Proteomes" id="UP000005239"/>
    </source>
</evidence>